<dbReference type="EMBL" id="JAYMRP010000022">
    <property type="protein sequence ID" value="MFB8775639.1"/>
    <property type="molecule type" value="Genomic_DNA"/>
</dbReference>
<name>A0ABV5EFK6_9ACTN</name>
<feature type="compositionally biased region" description="Low complexity" evidence="1">
    <location>
        <begin position="271"/>
        <end position="302"/>
    </location>
</feature>
<evidence type="ECO:0000256" key="1">
    <source>
        <dbReference type="SAM" id="MobiDB-lite"/>
    </source>
</evidence>
<dbReference type="Proteomes" id="UP001585080">
    <property type="component" value="Unassembled WGS sequence"/>
</dbReference>
<organism evidence="2 3">
    <name type="scientific">Streptomyces broussonetiae</name>
    <dbReference type="NCBI Taxonomy" id="2686304"/>
    <lineage>
        <taxon>Bacteria</taxon>
        <taxon>Bacillati</taxon>
        <taxon>Actinomycetota</taxon>
        <taxon>Actinomycetes</taxon>
        <taxon>Kitasatosporales</taxon>
        <taxon>Streptomycetaceae</taxon>
        <taxon>Streptomyces</taxon>
    </lineage>
</organism>
<sequence length="459" mass="48102">MARGDDNSAEHRAVSDARLSELLRAAPPRAFTALRELRARHQAPLLAYARLCTTGESAARQLAAQAFPLAARRTAHGTDHGEPWRHHLLLTATQAAFRWAADERAAGLEPGLLPVLDAAGPDGPVPPLLTAYRSLPSRARGLLWYGVLDREPADRAATLLGLTPGDIAYDTGAALQALGRARLRSRLTASDDPSCPDFQRLIEESVRPDSPRHSADLTAHMAGCAHCAAAHDELSALFDAPRTALAEGLLPWAGTAYALREPEPREPPQGPGTATAAPPQAPAGPRHSAPRPSSGASAGSAADAPLTASAVSAAGAPLSIDRTWPPSRRLALASAALGVALAPLLVLLLPPDTPSAERAAHPVTRTPAPPPTPTTASLPPGVRVRVRVQAGVRVRRGAPARPRGRRPPAHRNGHPDVRAAPGVPAAGLLVRPGRERLHGPLSGHPRADREGRGRRHGRL</sequence>
<comment type="caution">
    <text evidence="2">The sequence shown here is derived from an EMBL/GenBank/DDBJ whole genome shotgun (WGS) entry which is preliminary data.</text>
</comment>
<feature type="region of interest" description="Disordered" evidence="1">
    <location>
        <begin position="355"/>
        <end position="379"/>
    </location>
</feature>
<gene>
    <name evidence="2" type="ORF">VSS16_23340</name>
</gene>
<reference evidence="2 3" key="1">
    <citation type="submission" date="2024-01" db="EMBL/GenBank/DDBJ databases">
        <title>Genome mining of biosynthetic gene clusters to explore secondary metabolites of Streptomyces sp.</title>
        <authorList>
            <person name="Baig A."/>
            <person name="Ajitkumar Shintre N."/>
            <person name="Kumar H."/>
            <person name="Anbarasu A."/>
            <person name="Ramaiah S."/>
        </authorList>
    </citation>
    <scope>NUCLEOTIDE SEQUENCE [LARGE SCALE GENOMIC DNA]</scope>
    <source>
        <strain evidence="2 3">A57</strain>
    </source>
</reference>
<feature type="region of interest" description="Disordered" evidence="1">
    <location>
        <begin position="435"/>
        <end position="459"/>
    </location>
</feature>
<evidence type="ECO:0000313" key="2">
    <source>
        <dbReference type="EMBL" id="MFB8775639.1"/>
    </source>
</evidence>
<proteinExistence type="predicted"/>
<feature type="compositionally biased region" description="Basic residues" evidence="1">
    <location>
        <begin position="395"/>
        <end position="412"/>
    </location>
</feature>
<keyword evidence="3" id="KW-1185">Reference proteome</keyword>
<feature type="region of interest" description="Disordered" evidence="1">
    <location>
        <begin position="395"/>
        <end position="422"/>
    </location>
</feature>
<protein>
    <submittedName>
        <fullName evidence="2">Ricin-type beta-trefoil lectin domain protein</fullName>
    </submittedName>
</protein>
<feature type="region of interest" description="Disordered" evidence="1">
    <location>
        <begin position="261"/>
        <end position="302"/>
    </location>
</feature>
<evidence type="ECO:0000313" key="3">
    <source>
        <dbReference type="Proteomes" id="UP001585080"/>
    </source>
</evidence>
<dbReference type="RefSeq" id="WP_376734232.1">
    <property type="nucleotide sequence ID" value="NZ_JAYMRP010000022.1"/>
</dbReference>
<accession>A0ABV5EFK6</accession>